<evidence type="ECO:0000313" key="4">
    <source>
        <dbReference type="Proteomes" id="UP001433268"/>
    </source>
</evidence>
<proteinExistence type="predicted"/>
<evidence type="ECO:0000256" key="2">
    <source>
        <dbReference type="SAM" id="SignalP"/>
    </source>
</evidence>
<sequence length="229" mass="24997">MSISKLIFLLPTLLPSLFIATASPLSFTQSSPHPSTDHVLTTPSYPNRTLAGVTVIDTPSSAPPKHVPARTPATSSTTTPDRRFEIDGAIASRDFLSEHQHNHTNEFDNAGRAVWDHRRTQLVWDAIALHTTASISQYKEAEVRVVGQGIMMDFQGPQLGVTAAEYAAVVARFPQTGFGAGVNETTVWLCATKPETTYDTFMQPFGEHYVANYSAEGHRAFDLITALPN</sequence>
<feature type="region of interest" description="Disordered" evidence="1">
    <location>
        <begin position="59"/>
        <end position="81"/>
    </location>
</feature>
<keyword evidence="2" id="KW-0732">Signal</keyword>
<dbReference type="PANTHER" id="PTHR35569">
    <property type="entry name" value="CYANAMIDE HYDRATASE DDI2-RELATED"/>
    <property type="match status" value="1"/>
</dbReference>
<evidence type="ECO:0000313" key="3">
    <source>
        <dbReference type="EMBL" id="KAK8080788.1"/>
    </source>
</evidence>
<feature type="signal peptide" evidence="2">
    <location>
        <begin position="1"/>
        <end position="22"/>
    </location>
</feature>
<organism evidence="3 4">
    <name type="scientific">Apiospora hydei</name>
    <dbReference type="NCBI Taxonomy" id="1337664"/>
    <lineage>
        <taxon>Eukaryota</taxon>
        <taxon>Fungi</taxon>
        <taxon>Dikarya</taxon>
        <taxon>Ascomycota</taxon>
        <taxon>Pezizomycotina</taxon>
        <taxon>Sordariomycetes</taxon>
        <taxon>Xylariomycetidae</taxon>
        <taxon>Amphisphaeriales</taxon>
        <taxon>Apiosporaceae</taxon>
        <taxon>Apiospora</taxon>
    </lineage>
</organism>
<comment type="caution">
    <text evidence="3">The sequence shown here is derived from an EMBL/GenBank/DDBJ whole genome shotgun (WGS) entry which is preliminary data.</text>
</comment>
<evidence type="ECO:0000256" key="1">
    <source>
        <dbReference type="SAM" id="MobiDB-lite"/>
    </source>
</evidence>
<dbReference type="PANTHER" id="PTHR35569:SF1">
    <property type="entry name" value="CYANAMIDE HYDRATASE DDI2-RELATED"/>
    <property type="match status" value="1"/>
</dbReference>
<dbReference type="GeneID" id="92045981"/>
<protein>
    <submittedName>
        <fullName evidence="3">Uncharacterized protein</fullName>
    </submittedName>
</protein>
<gene>
    <name evidence="3" type="ORF">PG997_008606</name>
</gene>
<feature type="chain" id="PRO_5045915686" evidence="2">
    <location>
        <begin position="23"/>
        <end position="229"/>
    </location>
</feature>
<accession>A0ABR1WBB1</accession>
<reference evidence="3 4" key="1">
    <citation type="submission" date="2023-01" db="EMBL/GenBank/DDBJ databases">
        <title>Analysis of 21 Apiospora genomes using comparative genomics revels a genus with tremendous synthesis potential of carbohydrate active enzymes and secondary metabolites.</title>
        <authorList>
            <person name="Sorensen T."/>
        </authorList>
    </citation>
    <scope>NUCLEOTIDE SEQUENCE [LARGE SCALE GENOMIC DNA]</scope>
    <source>
        <strain evidence="3 4">CBS 114990</strain>
    </source>
</reference>
<name>A0ABR1WBB1_9PEZI</name>
<dbReference type="EMBL" id="JAQQWN010000006">
    <property type="protein sequence ID" value="KAK8080788.1"/>
    <property type="molecule type" value="Genomic_DNA"/>
</dbReference>
<keyword evidence="4" id="KW-1185">Reference proteome</keyword>
<dbReference type="Proteomes" id="UP001433268">
    <property type="component" value="Unassembled WGS sequence"/>
</dbReference>
<dbReference type="RefSeq" id="XP_066668263.1">
    <property type="nucleotide sequence ID" value="XM_066812921.1"/>
</dbReference>
<feature type="compositionally biased region" description="Low complexity" evidence="1">
    <location>
        <begin position="69"/>
        <end position="79"/>
    </location>
</feature>